<dbReference type="Pfam" id="PF08352">
    <property type="entry name" value="oligo_HPY"/>
    <property type="match status" value="2"/>
</dbReference>
<comment type="similarity">
    <text evidence="1">Belongs to the ABC transporter superfamily.</text>
</comment>
<feature type="domain" description="ABC transporter" evidence="6">
    <location>
        <begin position="324"/>
        <end position="572"/>
    </location>
</feature>
<dbReference type="InterPro" id="IPR017871">
    <property type="entry name" value="ABC_transporter-like_CS"/>
</dbReference>
<proteinExistence type="inferred from homology"/>
<comment type="caution">
    <text evidence="7">The sequence shown here is derived from an EMBL/GenBank/DDBJ whole genome shotgun (WGS) entry which is preliminary data.</text>
</comment>
<dbReference type="PROSITE" id="PS00211">
    <property type="entry name" value="ABC_TRANSPORTER_1"/>
    <property type="match status" value="2"/>
</dbReference>
<keyword evidence="4 7" id="KW-0067">ATP-binding</keyword>
<keyword evidence="2" id="KW-0813">Transport</keyword>
<dbReference type="PANTHER" id="PTHR43776">
    <property type="entry name" value="TRANSPORT ATP-BINDING PROTEIN"/>
    <property type="match status" value="1"/>
</dbReference>
<feature type="domain" description="ABC transporter" evidence="6">
    <location>
        <begin position="24"/>
        <end position="275"/>
    </location>
</feature>
<dbReference type="AlphaFoldDB" id="A0AAW7M3F1"/>
<protein>
    <submittedName>
        <fullName evidence="7">ABC transporter ATP-binding protein</fullName>
    </submittedName>
</protein>
<evidence type="ECO:0000256" key="5">
    <source>
        <dbReference type="SAM" id="MobiDB-lite"/>
    </source>
</evidence>
<reference evidence="7" key="1">
    <citation type="submission" date="2023-06" db="EMBL/GenBank/DDBJ databases">
        <title>Sysu t00039.</title>
        <authorList>
            <person name="Gao L."/>
            <person name="Fang B.-Z."/>
            <person name="Li W.-J."/>
        </authorList>
    </citation>
    <scope>NUCLEOTIDE SEQUENCE</scope>
    <source>
        <strain evidence="7">SYSU T00039</strain>
    </source>
</reference>
<sequence>MTEEITVETTTTGKPAADPNAPLVEVDDLQITFKTGTGDVHAVRGVSFDIHPGETVAIVGESGSGKSTTATALIKLLAGNGRISGGSIKVEGTDITRYDESKMAAVRGGVIGYVPQDPMSNLNPVWSVGFQVREAIRANGVATGKKNIEAKAIEVLQQAGLGDAERRMKQFPHQFSGGMRQRVLIGIGLGADPKLLIADEPTSALDVTVQKVILDHLESLTREKNTAMLFITHDLGLAAERASKLIVMSKGLIVEAGPSLEILQNPQHPYTKRLIAAAPSLASRRIHSTAGLPVAEGADELDMAALAERHEDTEAAVEAAPVMISVKDLRKTYSIRRGSFKSEPLHAVDGISFDIHKGTTLALVGESGSGKSTAARLVLGLEPPSGGDITVGGQSMAKASAKQLFDLRRRMQVVFQDPYASLDPQRSIGAIIAEPLKVHKVGDRASRHARVEELLEQVALPAELAHRYPNELSGGQRQRVAIARALALKPEVVVLDEAVSALDVLVQAQILQLLADLQEELGLTYLFITHDLAVVRVVADSVAVMERGKIVEAGSTDDIFENAQQEYTQRLLDAIPGAGIEFGN</sequence>
<dbReference type="GO" id="GO:0055085">
    <property type="term" value="P:transmembrane transport"/>
    <property type="evidence" value="ECO:0007669"/>
    <property type="project" value="UniProtKB-ARBA"/>
</dbReference>
<dbReference type="Pfam" id="PF00005">
    <property type="entry name" value="ABC_tran"/>
    <property type="match status" value="2"/>
</dbReference>
<dbReference type="GO" id="GO:0015833">
    <property type="term" value="P:peptide transport"/>
    <property type="evidence" value="ECO:0007669"/>
    <property type="project" value="InterPro"/>
</dbReference>
<dbReference type="RefSeq" id="WP_301118873.1">
    <property type="nucleotide sequence ID" value="NZ_JAUHPX010000004.1"/>
</dbReference>
<dbReference type="PROSITE" id="PS50893">
    <property type="entry name" value="ABC_TRANSPORTER_2"/>
    <property type="match status" value="2"/>
</dbReference>
<dbReference type="SMART" id="SM00382">
    <property type="entry name" value="AAA"/>
    <property type="match status" value="2"/>
</dbReference>
<organism evidence="7 8">
    <name type="scientific">Demequina lignilytica</name>
    <dbReference type="NCBI Taxonomy" id="3051663"/>
    <lineage>
        <taxon>Bacteria</taxon>
        <taxon>Bacillati</taxon>
        <taxon>Actinomycetota</taxon>
        <taxon>Actinomycetes</taxon>
        <taxon>Micrococcales</taxon>
        <taxon>Demequinaceae</taxon>
        <taxon>Demequina</taxon>
    </lineage>
</organism>
<dbReference type="GO" id="GO:0016887">
    <property type="term" value="F:ATP hydrolysis activity"/>
    <property type="evidence" value="ECO:0007669"/>
    <property type="project" value="InterPro"/>
</dbReference>
<name>A0AAW7M3F1_9MICO</name>
<dbReference type="GO" id="GO:0005524">
    <property type="term" value="F:ATP binding"/>
    <property type="evidence" value="ECO:0007669"/>
    <property type="project" value="UniProtKB-KW"/>
</dbReference>
<dbReference type="NCBIfam" id="NF008453">
    <property type="entry name" value="PRK11308.1"/>
    <property type="match status" value="2"/>
</dbReference>
<dbReference type="EMBL" id="JAUHPX010000004">
    <property type="protein sequence ID" value="MDN4488007.1"/>
    <property type="molecule type" value="Genomic_DNA"/>
</dbReference>
<dbReference type="InterPro" id="IPR013563">
    <property type="entry name" value="Oligopep_ABC_C"/>
</dbReference>
<dbReference type="CDD" id="cd03257">
    <property type="entry name" value="ABC_NikE_OppD_transporters"/>
    <property type="match status" value="2"/>
</dbReference>
<dbReference type="Proteomes" id="UP001172737">
    <property type="component" value="Unassembled WGS sequence"/>
</dbReference>
<dbReference type="InterPro" id="IPR003593">
    <property type="entry name" value="AAA+_ATPase"/>
</dbReference>
<evidence type="ECO:0000313" key="7">
    <source>
        <dbReference type="EMBL" id="MDN4488007.1"/>
    </source>
</evidence>
<evidence type="ECO:0000259" key="6">
    <source>
        <dbReference type="PROSITE" id="PS50893"/>
    </source>
</evidence>
<dbReference type="FunFam" id="3.40.50.300:FF:000016">
    <property type="entry name" value="Oligopeptide ABC transporter ATP-binding component"/>
    <property type="match status" value="2"/>
</dbReference>
<evidence type="ECO:0000256" key="3">
    <source>
        <dbReference type="ARBA" id="ARBA00022741"/>
    </source>
</evidence>
<dbReference type="SUPFAM" id="SSF52540">
    <property type="entry name" value="P-loop containing nucleoside triphosphate hydrolases"/>
    <property type="match status" value="2"/>
</dbReference>
<keyword evidence="3" id="KW-0547">Nucleotide-binding</keyword>
<dbReference type="InterPro" id="IPR050319">
    <property type="entry name" value="ABC_transp_ATP-bind"/>
</dbReference>
<dbReference type="Gene3D" id="3.40.50.300">
    <property type="entry name" value="P-loop containing nucleotide triphosphate hydrolases"/>
    <property type="match status" value="2"/>
</dbReference>
<dbReference type="NCBIfam" id="NF007739">
    <property type="entry name" value="PRK10419.1"/>
    <property type="match status" value="2"/>
</dbReference>
<keyword evidence="8" id="KW-1185">Reference proteome</keyword>
<accession>A0AAW7M3F1</accession>
<gene>
    <name evidence="7" type="ORF">QQX10_07480</name>
</gene>
<dbReference type="PANTHER" id="PTHR43776:SF7">
    <property type="entry name" value="D,D-DIPEPTIDE TRANSPORT ATP-BINDING PROTEIN DDPF-RELATED"/>
    <property type="match status" value="1"/>
</dbReference>
<evidence type="ECO:0000256" key="4">
    <source>
        <dbReference type="ARBA" id="ARBA00022840"/>
    </source>
</evidence>
<dbReference type="InterPro" id="IPR027417">
    <property type="entry name" value="P-loop_NTPase"/>
</dbReference>
<evidence type="ECO:0000256" key="1">
    <source>
        <dbReference type="ARBA" id="ARBA00005417"/>
    </source>
</evidence>
<feature type="region of interest" description="Disordered" evidence="5">
    <location>
        <begin position="1"/>
        <end position="21"/>
    </location>
</feature>
<dbReference type="InterPro" id="IPR003439">
    <property type="entry name" value="ABC_transporter-like_ATP-bd"/>
</dbReference>
<evidence type="ECO:0000313" key="8">
    <source>
        <dbReference type="Proteomes" id="UP001172737"/>
    </source>
</evidence>
<evidence type="ECO:0000256" key="2">
    <source>
        <dbReference type="ARBA" id="ARBA00022448"/>
    </source>
</evidence>